<evidence type="ECO:0000313" key="2">
    <source>
        <dbReference type="EMBL" id="MBP1297080.1"/>
    </source>
</evidence>
<dbReference type="EMBL" id="JAFICZ010000001">
    <property type="protein sequence ID" value="MBP1297080.1"/>
    <property type="molecule type" value="Genomic_DNA"/>
</dbReference>
<sequence length="174" mass="19653">MDQAEKKRKRREPFATVWDEYIGRARQGAESRGLKFEIDARYIEQLFAEQNDRCRISGLPLTADRKVMHPTASLDRIESHRGYEKGNVQWIHKVVNIMKSDHDEEYFIAMCSQIAAHRGNPDGLTSRERAALAGQAQCSKPAKRTSGTHNFKTAPKPVRPPAPDQFASAGGMLF</sequence>
<reference evidence="2" key="1">
    <citation type="submission" date="2021-02" db="EMBL/GenBank/DDBJ databases">
        <title>Genomic Encyclopedia of Type Strains, Phase IV (KMG-V): Genome sequencing to study the core and pangenomes of soil and plant-associated prokaryotes.</title>
        <authorList>
            <person name="Whitman W."/>
        </authorList>
    </citation>
    <scope>NUCLEOTIDE SEQUENCE</scope>
    <source>
        <strain evidence="2">USDA 406</strain>
    </source>
</reference>
<evidence type="ECO:0000313" key="3">
    <source>
        <dbReference type="Proteomes" id="UP000673383"/>
    </source>
</evidence>
<comment type="caution">
    <text evidence="2">The sequence shown here is derived from an EMBL/GenBank/DDBJ whole genome shotgun (WGS) entry which is preliminary data.</text>
</comment>
<dbReference type="Gene3D" id="3.30.40.220">
    <property type="match status" value="1"/>
</dbReference>
<name>A0A8I2C3Z5_BRAEL</name>
<dbReference type="Proteomes" id="UP000673383">
    <property type="component" value="Unassembled WGS sequence"/>
</dbReference>
<feature type="region of interest" description="Disordered" evidence="1">
    <location>
        <begin position="136"/>
        <end position="174"/>
    </location>
</feature>
<protein>
    <submittedName>
        <fullName evidence="2">Uncharacterized protein</fullName>
    </submittedName>
</protein>
<proteinExistence type="predicted"/>
<organism evidence="2 3">
    <name type="scientific">Bradyrhizobium elkanii</name>
    <dbReference type="NCBI Taxonomy" id="29448"/>
    <lineage>
        <taxon>Bacteria</taxon>
        <taxon>Pseudomonadati</taxon>
        <taxon>Pseudomonadota</taxon>
        <taxon>Alphaproteobacteria</taxon>
        <taxon>Hyphomicrobiales</taxon>
        <taxon>Nitrobacteraceae</taxon>
        <taxon>Bradyrhizobium</taxon>
    </lineage>
</organism>
<dbReference type="AlphaFoldDB" id="A0A8I2C3Z5"/>
<accession>A0A8I2C3Z5</accession>
<dbReference type="RefSeq" id="WP_155258445.1">
    <property type="nucleotide sequence ID" value="NZ_JAFICZ010000001.1"/>
</dbReference>
<evidence type="ECO:0000256" key="1">
    <source>
        <dbReference type="SAM" id="MobiDB-lite"/>
    </source>
</evidence>
<gene>
    <name evidence="2" type="ORF">JOH49_006833</name>
</gene>